<reference evidence="2" key="1">
    <citation type="journal article" date="2023" name="IScience">
        <title>Live-bearing cockroach genome reveals convergent evolutionary mechanisms linked to viviparity in insects and beyond.</title>
        <authorList>
            <person name="Fouks B."/>
            <person name="Harrison M.C."/>
            <person name="Mikhailova A.A."/>
            <person name="Marchal E."/>
            <person name="English S."/>
            <person name="Carruthers M."/>
            <person name="Jennings E.C."/>
            <person name="Chiamaka E.L."/>
            <person name="Frigard R.A."/>
            <person name="Pippel M."/>
            <person name="Attardo G.M."/>
            <person name="Benoit J.B."/>
            <person name="Bornberg-Bauer E."/>
            <person name="Tobe S.S."/>
        </authorList>
    </citation>
    <scope>NUCLEOTIDE SEQUENCE</scope>
    <source>
        <strain evidence="2">Stay&amp;Tobe</strain>
    </source>
</reference>
<feature type="compositionally biased region" description="Low complexity" evidence="1">
    <location>
        <begin position="218"/>
        <end position="231"/>
    </location>
</feature>
<feature type="region of interest" description="Disordered" evidence="1">
    <location>
        <begin position="214"/>
        <end position="236"/>
    </location>
</feature>
<dbReference type="Proteomes" id="UP001233999">
    <property type="component" value="Unassembled WGS sequence"/>
</dbReference>
<sequence>YNTMEEETAEFLCKASTLVPAAVLRCHYLSKCRSMKENNVVNLPSTLFRTSTTCKFCNNVFATGNCSAVLLPKKNPGKKMKKIIRKNEQSPALLNTFEKKLLDKCKKAKDNKLKSYTLSIKETCKLTSEIEKLDEIYTPETSKKKKKKNKKDIYAGLNKSLVPISTPRHNSVSSSKSQKCNDSVLLTPLSTPKQEKSKSAISLSKTYSPFLANKSFSDSKNQNMSNKSKQNTGLDITPKLTVREQIKNAKLQIKKNEIQRKVWKQILLKRPRNVIL</sequence>
<proteinExistence type="predicted"/>
<dbReference type="AlphaFoldDB" id="A0AAD8ABR7"/>
<name>A0AAD8ABR7_DIPPU</name>
<comment type="caution">
    <text evidence="2">The sequence shown here is derived from an EMBL/GenBank/DDBJ whole genome shotgun (WGS) entry which is preliminary data.</text>
</comment>
<accession>A0AAD8ABR7</accession>
<protein>
    <submittedName>
        <fullName evidence="2">Uncharacterized protein</fullName>
    </submittedName>
</protein>
<dbReference type="EMBL" id="JASPKZ010002191">
    <property type="protein sequence ID" value="KAJ9596169.1"/>
    <property type="molecule type" value="Genomic_DNA"/>
</dbReference>
<organism evidence="2 3">
    <name type="scientific">Diploptera punctata</name>
    <name type="common">Pacific beetle cockroach</name>
    <dbReference type="NCBI Taxonomy" id="6984"/>
    <lineage>
        <taxon>Eukaryota</taxon>
        <taxon>Metazoa</taxon>
        <taxon>Ecdysozoa</taxon>
        <taxon>Arthropoda</taxon>
        <taxon>Hexapoda</taxon>
        <taxon>Insecta</taxon>
        <taxon>Pterygota</taxon>
        <taxon>Neoptera</taxon>
        <taxon>Polyneoptera</taxon>
        <taxon>Dictyoptera</taxon>
        <taxon>Blattodea</taxon>
        <taxon>Blaberoidea</taxon>
        <taxon>Blaberidae</taxon>
        <taxon>Diplopterinae</taxon>
        <taxon>Diploptera</taxon>
    </lineage>
</organism>
<evidence type="ECO:0000313" key="2">
    <source>
        <dbReference type="EMBL" id="KAJ9596169.1"/>
    </source>
</evidence>
<gene>
    <name evidence="2" type="ORF">L9F63_027207</name>
</gene>
<evidence type="ECO:0000256" key="1">
    <source>
        <dbReference type="SAM" id="MobiDB-lite"/>
    </source>
</evidence>
<feature type="non-terminal residue" evidence="2">
    <location>
        <position position="1"/>
    </location>
</feature>
<keyword evidence="3" id="KW-1185">Reference proteome</keyword>
<evidence type="ECO:0000313" key="3">
    <source>
        <dbReference type="Proteomes" id="UP001233999"/>
    </source>
</evidence>
<reference evidence="2" key="2">
    <citation type="submission" date="2023-05" db="EMBL/GenBank/DDBJ databases">
        <authorList>
            <person name="Fouks B."/>
        </authorList>
    </citation>
    <scope>NUCLEOTIDE SEQUENCE</scope>
    <source>
        <strain evidence="2">Stay&amp;Tobe</strain>
        <tissue evidence="2">Testes</tissue>
    </source>
</reference>